<keyword evidence="2" id="KW-1185">Reference proteome</keyword>
<gene>
    <name evidence="1" type="ORF">LEM8419_03556</name>
</gene>
<reference evidence="1" key="1">
    <citation type="submission" date="2021-12" db="EMBL/GenBank/DDBJ databases">
        <authorList>
            <person name="Rodrigo-Torres L."/>
            <person name="Arahal R. D."/>
            <person name="Lucena T."/>
        </authorList>
    </citation>
    <scope>NUCLEOTIDE SEQUENCE</scope>
    <source>
        <strain evidence="1">CECT 8419</strain>
    </source>
</reference>
<name>A0ABN8FE21_9BACT</name>
<dbReference type="EMBL" id="CAKLPZ010000007">
    <property type="protein sequence ID" value="CAH1002684.1"/>
    <property type="molecule type" value="Genomic_DNA"/>
</dbReference>
<organism evidence="1 2">
    <name type="scientific">Neolewinella maritima</name>
    <dbReference type="NCBI Taxonomy" id="1383882"/>
    <lineage>
        <taxon>Bacteria</taxon>
        <taxon>Pseudomonadati</taxon>
        <taxon>Bacteroidota</taxon>
        <taxon>Saprospiria</taxon>
        <taxon>Saprospirales</taxon>
        <taxon>Lewinellaceae</taxon>
        <taxon>Neolewinella</taxon>
    </lineage>
</organism>
<dbReference type="Proteomes" id="UP000837803">
    <property type="component" value="Unassembled WGS sequence"/>
</dbReference>
<proteinExistence type="predicted"/>
<sequence length="305" mass="34390">MPLKDDTTRKFKLVNAATDVFLSAIQRAERFVYGYVRDFLDTLPRESGRLVSGPVNLAQLNRLESPLLNFLAGRDGIGSALPDYLQNFDEVERLNRAIYSGYLPAEDALRISRMAFTPERTFLVDSVTQGVTERAALRINLVNPIRKVLYAGITFRQPIKTVQANLRDELVTQAGSSSRLLRYTRQITQDAISQFDGAINDRIRDDLELDGMYYVGSLIKTSRDNCEELVRGSGRFADLAIKPGLFRVKDIPKIVDRAKGRSGWNEACTAETFAQFRGGYGCRHETYYVRLDDEVGTEKLIKATD</sequence>
<protein>
    <submittedName>
        <fullName evidence="1">Uncharacterized protein</fullName>
    </submittedName>
</protein>
<dbReference type="RefSeq" id="WP_238752507.1">
    <property type="nucleotide sequence ID" value="NZ_CAKLPZ010000007.1"/>
</dbReference>
<evidence type="ECO:0000313" key="1">
    <source>
        <dbReference type="EMBL" id="CAH1002684.1"/>
    </source>
</evidence>
<comment type="caution">
    <text evidence="1">The sequence shown here is derived from an EMBL/GenBank/DDBJ whole genome shotgun (WGS) entry which is preliminary data.</text>
</comment>
<accession>A0ABN8FE21</accession>
<evidence type="ECO:0000313" key="2">
    <source>
        <dbReference type="Proteomes" id="UP000837803"/>
    </source>
</evidence>